<accession>A0ABD1RTW6</accession>
<dbReference type="CDD" id="cd00167">
    <property type="entry name" value="SANT"/>
    <property type="match status" value="1"/>
</dbReference>
<feature type="domain" description="Myb-like" evidence="1">
    <location>
        <begin position="19"/>
        <end position="68"/>
    </location>
</feature>
<protein>
    <submittedName>
        <fullName evidence="2">DnaJsubfamily C member 2-like</fullName>
    </submittedName>
</protein>
<sequence length="122" mass="13659">MGSEPLFTSIRSSQLFKHQGAWSSVQEKALVQALKTFPKETSQRWQRVAATVPGKTVGQCKKKFTLMKDKFRNSNVPEKNTCKLDGSDPSSSPIENCQKLDGSNFGNGVSLGPAWEFFFHRF</sequence>
<organism evidence="2 3">
    <name type="scientific">Abeliophyllum distichum</name>
    <dbReference type="NCBI Taxonomy" id="126358"/>
    <lineage>
        <taxon>Eukaryota</taxon>
        <taxon>Viridiplantae</taxon>
        <taxon>Streptophyta</taxon>
        <taxon>Embryophyta</taxon>
        <taxon>Tracheophyta</taxon>
        <taxon>Spermatophyta</taxon>
        <taxon>Magnoliopsida</taxon>
        <taxon>eudicotyledons</taxon>
        <taxon>Gunneridae</taxon>
        <taxon>Pentapetalae</taxon>
        <taxon>asterids</taxon>
        <taxon>lamiids</taxon>
        <taxon>Lamiales</taxon>
        <taxon>Oleaceae</taxon>
        <taxon>Forsythieae</taxon>
        <taxon>Abeliophyllum</taxon>
    </lineage>
</organism>
<proteinExistence type="predicted"/>
<dbReference type="SUPFAM" id="SSF46689">
    <property type="entry name" value="Homeodomain-like"/>
    <property type="match status" value="1"/>
</dbReference>
<reference evidence="3" key="1">
    <citation type="submission" date="2024-07" db="EMBL/GenBank/DDBJ databases">
        <title>Two chromosome-level genome assemblies of Korean endemic species Abeliophyllum distichum and Forsythia ovata (Oleaceae).</title>
        <authorList>
            <person name="Jang H."/>
        </authorList>
    </citation>
    <scope>NUCLEOTIDE SEQUENCE [LARGE SCALE GENOMIC DNA]</scope>
</reference>
<name>A0ABD1RTW6_9LAMI</name>
<dbReference type="InterPro" id="IPR044634">
    <property type="entry name" value="Zuotin/DnaJC2"/>
</dbReference>
<dbReference type="SMART" id="SM00717">
    <property type="entry name" value="SANT"/>
    <property type="match status" value="1"/>
</dbReference>
<dbReference type="FunFam" id="1.10.10.60:FF:000416">
    <property type="entry name" value="Myb family transcription factor"/>
    <property type="match status" value="1"/>
</dbReference>
<dbReference type="PROSITE" id="PS50090">
    <property type="entry name" value="MYB_LIKE"/>
    <property type="match status" value="1"/>
</dbReference>
<evidence type="ECO:0000259" key="1">
    <source>
        <dbReference type="PROSITE" id="PS50090"/>
    </source>
</evidence>
<comment type="caution">
    <text evidence="2">The sequence shown here is derived from an EMBL/GenBank/DDBJ whole genome shotgun (WGS) entry which is preliminary data.</text>
</comment>
<dbReference type="InterPro" id="IPR001005">
    <property type="entry name" value="SANT/Myb"/>
</dbReference>
<dbReference type="InterPro" id="IPR009057">
    <property type="entry name" value="Homeodomain-like_sf"/>
</dbReference>
<evidence type="ECO:0000313" key="2">
    <source>
        <dbReference type="EMBL" id="KAL2491867.1"/>
    </source>
</evidence>
<dbReference type="PANTHER" id="PTHR43999:SF1">
    <property type="entry name" value="DNAJ HOMOLOG SUBFAMILY C MEMBER 2"/>
    <property type="match status" value="1"/>
</dbReference>
<dbReference type="PANTHER" id="PTHR43999">
    <property type="entry name" value="DNAJ HOMOLOG SUBFAMILY C MEMBER 2"/>
    <property type="match status" value="1"/>
</dbReference>
<dbReference type="EMBL" id="JBFOLK010000008">
    <property type="protein sequence ID" value="KAL2491867.1"/>
    <property type="molecule type" value="Genomic_DNA"/>
</dbReference>
<gene>
    <name evidence="2" type="ORF">Adt_27495</name>
</gene>
<dbReference type="Proteomes" id="UP001604336">
    <property type="component" value="Unassembled WGS sequence"/>
</dbReference>
<evidence type="ECO:0000313" key="3">
    <source>
        <dbReference type="Proteomes" id="UP001604336"/>
    </source>
</evidence>
<dbReference type="AlphaFoldDB" id="A0ABD1RTW6"/>
<dbReference type="Pfam" id="PF00249">
    <property type="entry name" value="Myb_DNA-binding"/>
    <property type="match status" value="1"/>
</dbReference>
<dbReference type="Gene3D" id="1.10.10.60">
    <property type="entry name" value="Homeodomain-like"/>
    <property type="match status" value="1"/>
</dbReference>
<keyword evidence="3" id="KW-1185">Reference proteome</keyword>